<comment type="caution">
    <text evidence="2">The sequence shown here is derived from an EMBL/GenBank/DDBJ whole genome shotgun (WGS) entry which is preliminary data.</text>
</comment>
<evidence type="ECO:0000256" key="1">
    <source>
        <dbReference type="SAM" id="MobiDB-lite"/>
    </source>
</evidence>
<accession>A0ABW5UMV1</accession>
<evidence type="ECO:0000313" key="3">
    <source>
        <dbReference type="Proteomes" id="UP001597463"/>
    </source>
</evidence>
<organism evidence="2 3">
    <name type="scientific">Comamonas terrae</name>
    <dbReference type="NCBI Taxonomy" id="673548"/>
    <lineage>
        <taxon>Bacteria</taxon>
        <taxon>Pseudomonadati</taxon>
        <taxon>Pseudomonadota</taxon>
        <taxon>Betaproteobacteria</taxon>
        <taxon>Burkholderiales</taxon>
        <taxon>Comamonadaceae</taxon>
        <taxon>Comamonas</taxon>
    </lineage>
</organism>
<protein>
    <submittedName>
        <fullName evidence="2">Uncharacterized protein</fullName>
    </submittedName>
</protein>
<dbReference type="EMBL" id="JBHUMV010000003">
    <property type="protein sequence ID" value="MFD2754258.1"/>
    <property type="molecule type" value="Genomic_DNA"/>
</dbReference>
<dbReference type="Proteomes" id="UP001597463">
    <property type="component" value="Unassembled WGS sequence"/>
</dbReference>
<keyword evidence="3" id="KW-1185">Reference proteome</keyword>
<name>A0ABW5UMV1_9BURK</name>
<evidence type="ECO:0000313" key="2">
    <source>
        <dbReference type="EMBL" id="MFD2754258.1"/>
    </source>
</evidence>
<feature type="region of interest" description="Disordered" evidence="1">
    <location>
        <begin position="1"/>
        <end position="30"/>
    </location>
</feature>
<dbReference type="RefSeq" id="WP_066481647.1">
    <property type="nucleotide sequence ID" value="NZ_BCNT01000016.1"/>
</dbReference>
<proteinExistence type="predicted"/>
<gene>
    <name evidence="2" type="ORF">ACFSW6_09170</name>
</gene>
<reference evidence="3" key="1">
    <citation type="journal article" date="2019" name="Int. J. Syst. Evol. Microbiol.">
        <title>The Global Catalogue of Microorganisms (GCM) 10K type strain sequencing project: providing services to taxonomists for standard genome sequencing and annotation.</title>
        <authorList>
            <consortium name="The Broad Institute Genomics Platform"/>
            <consortium name="The Broad Institute Genome Sequencing Center for Infectious Disease"/>
            <person name="Wu L."/>
            <person name="Ma J."/>
        </authorList>
    </citation>
    <scope>NUCLEOTIDE SEQUENCE [LARGE SCALE GENOMIC DNA]</scope>
    <source>
        <strain evidence="3">TISTR 1906</strain>
    </source>
</reference>
<sequence>MSRRNLQPIDRHAQFGARKVAPTAHPSPNARALHERRMNERLQVASQSMPVCNSTTRQPYTGSELRASVRPGSMDAFSLPSVEMGRRIYRKGAI</sequence>